<protein>
    <recommendedName>
        <fullName evidence="2">NAD-dependent epimerase/dehydratase domain-containing protein</fullName>
    </recommendedName>
</protein>
<reference evidence="3 4" key="1">
    <citation type="submission" date="2016-01" db="EMBL/GenBank/DDBJ databases">
        <title>Whole genome sequence and analysis of Micromonospora rosaria DSM 803, which can produce antibacterial substance rosamicin.</title>
        <authorList>
            <person name="Yang H."/>
            <person name="He X."/>
            <person name="Zhu D."/>
        </authorList>
    </citation>
    <scope>NUCLEOTIDE SEQUENCE [LARGE SCALE GENOMIC DNA]</scope>
    <source>
        <strain evidence="3 4">DSM 803</strain>
    </source>
</reference>
<feature type="compositionally biased region" description="Pro residues" evidence="1">
    <location>
        <begin position="50"/>
        <end position="62"/>
    </location>
</feature>
<gene>
    <name evidence="3" type="ORF">AWW66_00575</name>
</gene>
<dbReference type="Pfam" id="PF01370">
    <property type="entry name" value="Epimerase"/>
    <property type="match status" value="1"/>
</dbReference>
<evidence type="ECO:0000259" key="2">
    <source>
        <dbReference type="Pfam" id="PF01370"/>
    </source>
</evidence>
<evidence type="ECO:0000256" key="1">
    <source>
        <dbReference type="SAM" id="MobiDB-lite"/>
    </source>
</evidence>
<dbReference type="Proteomes" id="UP000070620">
    <property type="component" value="Unassembled WGS sequence"/>
</dbReference>
<proteinExistence type="predicted"/>
<dbReference type="SUPFAM" id="SSF51735">
    <property type="entry name" value="NAD(P)-binding Rossmann-fold domains"/>
    <property type="match status" value="1"/>
</dbReference>
<dbReference type="InterPro" id="IPR050177">
    <property type="entry name" value="Lipid_A_modif_metabolic_enz"/>
</dbReference>
<accession>A0A136PZW0</accession>
<feature type="domain" description="NAD-dependent epimerase/dehydratase" evidence="2">
    <location>
        <begin position="16"/>
        <end position="241"/>
    </location>
</feature>
<dbReference type="AlphaFoldDB" id="A0A136PZW0"/>
<dbReference type="InterPro" id="IPR001509">
    <property type="entry name" value="Epimerase_deHydtase"/>
</dbReference>
<dbReference type="PANTHER" id="PTHR43245">
    <property type="entry name" value="BIFUNCTIONAL POLYMYXIN RESISTANCE PROTEIN ARNA"/>
    <property type="match status" value="1"/>
</dbReference>
<name>A0A136PZW0_9ACTN</name>
<evidence type="ECO:0000313" key="4">
    <source>
        <dbReference type="Proteomes" id="UP000070620"/>
    </source>
</evidence>
<dbReference type="Gene3D" id="3.40.50.720">
    <property type="entry name" value="NAD(P)-binding Rossmann-like Domain"/>
    <property type="match status" value="1"/>
</dbReference>
<sequence>MADRHPGHGLPPRSRVLVTGAAGFIGSHLVDALLADGHQVVGLDLRTPDGHPPAGPAAPPARPGYTPLRSDITTDDLAPAVEGCDTVFHLAAIPGVRPSWDSFRRYAETNVVGTQRVAEACLAGAVRRLVYASSSSVYGLVGGPSREDQATAPASPYGVSKLAGEQLCHAYAARPGHPTTVVALRYFTVYGPRQRPDMAIGRLLTAAATGEPFPLYGDGSHRRDFTFVSDVVAATVAAASADLTAGGPAARSAPGGGPPRSVTVNVGGGASVPMTEVVDLVERVTGRPVRLDRLPERDGDVPATAADLTVAARVLGYRPRVGLAEGMARHARWLRRVESTAALSGTR</sequence>
<dbReference type="PRINTS" id="PR01713">
    <property type="entry name" value="NUCEPIMERASE"/>
</dbReference>
<keyword evidence="4" id="KW-1185">Reference proteome</keyword>
<feature type="region of interest" description="Disordered" evidence="1">
    <location>
        <begin position="44"/>
        <end position="70"/>
    </location>
</feature>
<dbReference type="EMBL" id="LRQV01000001">
    <property type="protein sequence ID" value="KXK63972.1"/>
    <property type="molecule type" value="Genomic_DNA"/>
</dbReference>
<comment type="caution">
    <text evidence="3">The sequence shown here is derived from an EMBL/GenBank/DDBJ whole genome shotgun (WGS) entry which is preliminary data.</text>
</comment>
<dbReference type="InterPro" id="IPR036291">
    <property type="entry name" value="NAD(P)-bd_dom_sf"/>
</dbReference>
<evidence type="ECO:0000313" key="3">
    <source>
        <dbReference type="EMBL" id="KXK63972.1"/>
    </source>
</evidence>
<organism evidence="3 4">
    <name type="scientific">Micromonospora rosaria</name>
    <dbReference type="NCBI Taxonomy" id="47874"/>
    <lineage>
        <taxon>Bacteria</taxon>
        <taxon>Bacillati</taxon>
        <taxon>Actinomycetota</taxon>
        <taxon>Actinomycetes</taxon>
        <taxon>Micromonosporales</taxon>
        <taxon>Micromonosporaceae</taxon>
        <taxon>Micromonospora</taxon>
    </lineage>
</organism>
<dbReference type="PANTHER" id="PTHR43245:SF53">
    <property type="entry name" value="EPIMERASE-RELATED"/>
    <property type="match status" value="1"/>
</dbReference>
<dbReference type="RefSeq" id="WP_211271796.1">
    <property type="nucleotide sequence ID" value="NZ_JBIUBN010000012.1"/>
</dbReference>